<protein>
    <submittedName>
        <fullName evidence="1">Uncharacterized protein</fullName>
    </submittedName>
</protein>
<dbReference type="Proteomes" id="UP000054018">
    <property type="component" value="Unassembled WGS sequence"/>
</dbReference>
<dbReference type="HOGENOM" id="CLU_2776916_0_0_1"/>
<name>A0A0C9ZP02_9AGAM</name>
<dbReference type="AlphaFoldDB" id="A0A0C9ZP02"/>
<reference evidence="2" key="2">
    <citation type="submission" date="2015-01" db="EMBL/GenBank/DDBJ databases">
        <title>Evolutionary Origins and Diversification of the Mycorrhizal Mutualists.</title>
        <authorList>
            <consortium name="DOE Joint Genome Institute"/>
            <consortium name="Mycorrhizal Genomics Consortium"/>
            <person name="Kohler A."/>
            <person name="Kuo A."/>
            <person name="Nagy L.G."/>
            <person name="Floudas D."/>
            <person name="Copeland A."/>
            <person name="Barry K.W."/>
            <person name="Cichocki N."/>
            <person name="Veneault-Fourrey C."/>
            <person name="LaButti K."/>
            <person name="Lindquist E.A."/>
            <person name="Lipzen A."/>
            <person name="Lundell T."/>
            <person name="Morin E."/>
            <person name="Murat C."/>
            <person name="Riley R."/>
            <person name="Ohm R."/>
            <person name="Sun H."/>
            <person name="Tunlid A."/>
            <person name="Henrissat B."/>
            <person name="Grigoriev I.V."/>
            <person name="Hibbett D.S."/>
            <person name="Martin F."/>
        </authorList>
    </citation>
    <scope>NUCLEOTIDE SEQUENCE [LARGE SCALE GENOMIC DNA]</scope>
    <source>
        <strain evidence="2">441</strain>
    </source>
</reference>
<dbReference type="EMBL" id="KN833751">
    <property type="protein sequence ID" value="KIK21483.1"/>
    <property type="molecule type" value="Genomic_DNA"/>
</dbReference>
<proteinExistence type="predicted"/>
<organism evidence="1 2">
    <name type="scientific">Pisolithus microcarpus 441</name>
    <dbReference type="NCBI Taxonomy" id="765257"/>
    <lineage>
        <taxon>Eukaryota</taxon>
        <taxon>Fungi</taxon>
        <taxon>Dikarya</taxon>
        <taxon>Basidiomycota</taxon>
        <taxon>Agaricomycotina</taxon>
        <taxon>Agaricomycetes</taxon>
        <taxon>Agaricomycetidae</taxon>
        <taxon>Boletales</taxon>
        <taxon>Sclerodermatineae</taxon>
        <taxon>Pisolithaceae</taxon>
        <taxon>Pisolithus</taxon>
    </lineage>
</organism>
<evidence type="ECO:0000313" key="2">
    <source>
        <dbReference type="Proteomes" id="UP000054018"/>
    </source>
</evidence>
<sequence>MPSDSSVLEILLQSASSRWRLYHGSLDQQNFPFTFRDAATATASMALHVFSAITSSCRHRKWDTVLDLE</sequence>
<keyword evidence="2" id="KW-1185">Reference proteome</keyword>
<reference evidence="1 2" key="1">
    <citation type="submission" date="2014-04" db="EMBL/GenBank/DDBJ databases">
        <authorList>
            <consortium name="DOE Joint Genome Institute"/>
            <person name="Kuo A."/>
            <person name="Kohler A."/>
            <person name="Costa M.D."/>
            <person name="Nagy L.G."/>
            <person name="Floudas D."/>
            <person name="Copeland A."/>
            <person name="Barry K.W."/>
            <person name="Cichocki N."/>
            <person name="Veneault-Fourrey C."/>
            <person name="LaButti K."/>
            <person name="Lindquist E.A."/>
            <person name="Lipzen A."/>
            <person name="Lundell T."/>
            <person name="Morin E."/>
            <person name="Murat C."/>
            <person name="Sun H."/>
            <person name="Tunlid A."/>
            <person name="Henrissat B."/>
            <person name="Grigoriev I.V."/>
            <person name="Hibbett D.S."/>
            <person name="Martin F."/>
            <person name="Nordberg H.P."/>
            <person name="Cantor M.N."/>
            <person name="Hua S.X."/>
        </authorList>
    </citation>
    <scope>NUCLEOTIDE SEQUENCE [LARGE SCALE GENOMIC DNA]</scope>
    <source>
        <strain evidence="1 2">441</strain>
    </source>
</reference>
<gene>
    <name evidence="1" type="ORF">PISMIDRAFT_681160</name>
</gene>
<accession>A0A0C9ZP02</accession>
<evidence type="ECO:0000313" key="1">
    <source>
        <dbReference type="EMBL" id="KIK21483.1"/>
    </source>
</evidence>